<dbReference type="InterPro" id="IPR050194">
    <property type="entry name" value="Glycosyltransferase_grp1"/>
</dbReference>
<dbReference type="GO" id="GO:0016758">
    <property type="term" value="F:hexosyltransferase activity"/>
    <property type="evidence" value="ECO:0007669"/>
    <property type="project" value="TreeGrafter"/>
</dbReference>
<dbReference type="SUPFAM" id="SSF53756">
    <property type="entry name" value="UDP-Glycosyltransferase/glycogen phosphorylase"/>
    <property type="match status" value="1"/>
</dbReference>
<dbReference type="Pfam" id="PF13692">
    <property type="entry name" value="Glyco_trans_1_4"/>
    <property type="match status" value="1"/>
</dbReference>
<dbReference type="GO" id="GO:1901137">
    <property type="term" value="P:carbohydrate derivative biosynthetic process"/>
    <property type="evidence" value="ECO:0007669"/>
    <property type="project" value="UniProtKB-ARBA"/>
</dbReference>
<dbReference type="Gene3D" id="3.40.50.2000">
    <property type="entry name" value="Glycogen Phosphorylase B"/>
    <property type="match status" value="2"/>
</dbReference>
<keyword evidence="5" id="KW-1185">Reference proteome</keyword>
<dbReference type="AlphaFoldDB" id="A0A8J3ZQP1"/>
<dbReference type="PANTHER" id="PTHR45947:SF3">
    <property type="entry name" value="SULFOQUINOVOSYL TRANSFERASE SQD2"/>
    <property type="match status" value="1"/>
</dbReference>
<dbReference type="Proteomes" id="UP000635606">
    <property type="component" value="Unassembled WGS sequence"/>
</dbReference>
<dbReference type="RefSeq" id="WP_239160215.1">
    <property type="nucleotide sequence ID" value="NZ_BOPH01000037.1"/>
</dbReference>
<evidence type="ECO:0000313" key="5">
    <source>
        <dbReference type="Proteomes" id="UP000635606"/>
    </source>
</evidence>
<organism evidence="4 5">
    <name type="scientific">Virgisporangium ochraceum</name>
    <dbReference type="NCBI Taxonomy" id="65505"/>
    <lineage>
        <taxon>Bacteria</taxon>
        <taxon>Bacillati</taxon>
        <taxon>Actinomycetota</taxon>
        <taxon>Actinomycetes</taxon>
        <taxon>Micromonosporales</taxon>
        <taxon>Micromonosporaceae</taxon>
        <taxon>Virgisporangium</taxon>
    </lineage>
</organism>
<sequence length="361" mass="38648">MRVLHVITGLNAGGAEHQLRLLLRALGSDVECEVVTLTDPGPVAEAIRADGIPVHVLGMRGNNDVTALPRLVGLIRAGRFDVVHTHLYRACVYGRIAARLAGVRHVVATEHSLGDGQIEGRRTTAAVRGLYLAAERIAAGPTIAVSQAVEQRLVAWGVRPDRIAVVPNGIDPDELAFDERLRKDARMRWGIADDAFVVGGLGRLEPGKRFDVLIEAVRPLRDVTLLLVGDGSVRRQLEAQASGRVVFAGATGHAREALCAMDVLAAPSEQETFNLAVLEALANGLPVLYTTCPPLDELAEPVANASKLPPEAARYREAIRRRLSTLDARSPAQAPFAASALADAVRDIYLSRTPEAAGKTR</sequence>
<evidence type="ECO:0000313" key="4">
    <source>
        <dbReference type="EMBL" id="GIJ68144.1"/>
    </source>
</evidence>
<dbReference type="Pfam" id="PF13439">
    <property type="entry name" value="Glyco_transf_4"/>
    <property type="match status" value="1"/>
</dbReference>
<accession>A0A8J3ZQP1</accession>
<protein>
    <submittedName>
        <fullName evidence="4">Glycosyl transferase</fullName>
    </submittedName>
</protein>
<evidence type="ECO:0000256" key="2">
    <source>
        <dbReference type="ARBA" id="ARBA00022679"/>
    </source>
</evidence>
<evidence type="ECO:0000259" key="3">
    <source>
        <dbReference type="Pfam" id="PF13439"/>
    </source>
</evidence>
<proteinExistence type="predicted"/>
<dbReference type="PANTHER" id="PTHR45947">
    <property type="entry name" value="SULFOQUINOVOSYL TRANSFERASE SQD2"/>
    <property type="match status" value="1"/>
</dbReference>
<feature type="domain" description="Glycosyltransferase subfamily 4-like N-terminal" evidence="3">
    <location>
        <begin position="13"/>
        <end position="173"/>
    </location>
</feature>
<name>A0A8J3ZQP1_9ACTN</name>
<keyword evidence="2 4" id="KW-0808">Transferase</keyword>
<gene>
    <name evidence="4" type="ORF">Voc01_030610</name>
</gene>
<dbReference type="EMBL" id="BOPH01000037">
    <property type="protein sequence ID" value="GIJ68144.1"/>
    <property type="molecule type" value="Genomic_DNA"/>
</dbReference>
<keyword evidence="1" id="KW-0328">Glycosyltransferase</keyword>
<reference evidence="4" key="1">
    <citation type="submission" date="2021-01" db="EMBL/GenBank/DDBJ databases">
        <title>Whole genome shotgun sequence of Virgisporangium ochraceum NBRC 16418.</title>
        <authorList>
            <person name="Komaki H."/>
            <person name="Tamura T."/>
        </authorList>
    </citation>
    <scope>NUCLEOTIDE SEQUENCE</scope>
    <source>
        <strain evidence="4">NBRC 16418</strain>
    </source>
</reference>
<comment type="caution">
    <text evidence="4">The sequence shown here is derived from an EMBL/GenBank/DDBJ whole genome shotgun (WGS) entry which is preliminary data.</text>
</comment>
<evidence type="ECO:0000256" key="1">
    <source>
        <dbReference type="ARBA" id="ARBA00022676"/>
    </source>
</evidence>
<dbReference type="InterPro" id="IPR028098">
    <property type="entry name" value="Glyco_trans_4-like_N"/>
</dbReference>